<dbReference type="PANTHER" id="PTHR10587:SF133">
    <property type="entry name" value="CHITIN DEACETYLASE 1-RELATED"/>
    <property type="match status" value="1"/>
</dbReference>
<dbReference type="InterPro" id="IPR002509">
    <property type="entry name" value="NODB_dom"/>
</dbReference>
<evidence type="ECO:0000259" key="4">
    <source>
        <dbReference type="PROSITE" id="PS51677"/>
    </source>
</evidence>
<keyword evidence="3" id="KW-0732">Signal</keyword>
<proteinExistence type="predicted"/>
<dbReference type="Gene3D" id="3.20.20.370">
    <property type="entry name" value="Glycoside hydrolase/deacetylase"/>
    <property type="match status" value="1"/>
</dbReference>
<protein>
    <recommendedName>
        <fullName evidence="4">NodB homology domain-containing protein</fullName>
    </recommendedName>
</protein>
<dbReference type="InterPro" id="IPR037126">
    <property type="entry name" value="PdaC/RsiV-like_sf"/>
</dbReference>
<feature type="chain" id="PRO_5013236263" description="NodB homology domain-containing protein" evidence="3">
    <location>
        <begin position="21"/>
        <end position="499"/>
    </location>
</feature>
<evidence type="ECO:0000313" key="6">
    <source>
        <dbReference type="Proteomes" id="UP000217348"/>
    </source>
</evidence>
<evidence type="ECO:0000256" key="2">
    <source>
        <dbReference type="ARBA" id="ARBA00022801"/>
    </source>
</evidence>
<dbReference type="OrthoDB" id="9812065at2"/>
<dbReference type="GO" id="GO:0046872">
    <property type="term" value="F:metal ion binding"/>
    <property type="evidence" value="ECO:0007669"/>
    <property type="project" value="UniProtKB-KW"/>
</dbReference>
<dbReference type="Pfam" id="PF01522">
    <property type="entry name" value="Polysacc_deac_1"/>
    <property type="match status" value="1"/>
</dbReference>
<dbReference type="RefSeq" id="WP_095894880.1">
    <property type="nucleotide sequence ID" value="NZ_CP022387.1"/>
</dbReference>
<dbReference type="GO" id="GO:0005975">
    <property type="term" value="P:carbohydrate metabolic process"/>
    <property type="evidence" value="ECO:0007669"/>
    <property type="project" value="InterPro"/>
</dbReference>
<accession>A0A250FU27</accession>
<dbReference type="PROSITE" id="PS51677">
    <property type="entry name" value="NODB"/>
    <property type="match status" value="1"/>
</dbReference>
<dbReference type="InterPro" id="IPR021729">
    <property type="entry name" value="DUF3298"/>
</dbReference>
<dbReference type="CDD" id="cd10917">
    <property type="entry name" value="CE4_NodB_like_6s_7s"/>
    <property type="match status" value="1"/>
</dbReference>
<dbReference type="PANTHER" id="PTHR10587">
    <property type="entry name" value="GLYCOSYL TRANSFERASE-RELATED"/>
    <property type="match status" value="1"/>
</dbReference>
<dbReference type="InterPro" id="IPR050248">
    <property type="entry name" value="Polysacc_deacetylase_ArnD"/>
</dbReference>
<dbReference type="GO" id="GO:0016810">
    <property type="term" value="F:hydrolase activity, acting on carbon-nitrogen (but not peptide) bonds"/>
    <property type="evidence" value="ECO:0007669"/>
    <property type="project" value="InterPro"/>
</dbReference>
<evidence type="ECO:0000256" key="3">
    <source>
        <dbReference type="SAM" id="SignalP"/>
    </source>
</evidence>
<dbReference type="Pfam" id="PF11738">
    <property type="entry name" value="DUF3298"/>
    <property type="match status" value="1"/>
</dbReference>
<organism evidence="5 6">
    <name type="scientific">Capnocytophaga stomatis</name>
    <dbReference type="NCBI Taxonomy" id="1848904"/>
    <lineage>
        <taxon>Bacteria</taxon>
        <taxon>Pseudomonadati</taxon>
        <taxon>Bacteroidota</taxon>
        <taxon>Flavobacteriia</taxon>
        <taxon>Flavobacteriales</taxon>
        <taxon>Flavobacteriaceae</taxon>
        <taxon>Capnocytophaga</taxon>
    </lineage>
</organism>
<reference evidence="6" key="1">
    <citation type="submission" date="2017-06" db="EMBL/GenBank/DDBJ databases">
        <title>Capnocytophaga spp. assemblies.</title>
        <authorList>
            <person name="Gulvik C.A."/>
        </authorList>
    </citation>
    <scope>NUCLEOTIDE SEQUENCE [LARGE SCALE GENOMIC DNA]</scope>
    <source>
        <strain evidence="6">H2177</strain>
    </source>
</reference>
<dbReference type="GO" id="GO:0016020">
    <property type="term" value="C:membrane"/>
    <property type="evidence" value="ECO:0007669"/>
    <property type="project" value="TreeGrafter"/>
</dbReference>
<dbReference type="InterPro" id="IPR011330">
    <property type="entry name" value="Glyco_hydro/deAcase_b/a-brl"/>
</dbReference>
<dbReference type="PROSITE" id="PS51257">
    <property type="entry name" value="PROKAR_LIPOPROTEIN"/>
    <property type="match status" value="1"/>
</dbReference>
<dbReference type="Gene3D" id="3.90.640.20">
    <property type="entry name" value="Heat-shock cognate protein, ATPase"/>
    <property type="match status" value="1"/>
</dbReference>
<evidence type="ECO:0000313" key="5">
    <source>
        <dbReference type="EMBL" id="ATA88603.1"/>
    </source>
</evidence>
<dbReference type="SUPFAM" id="SSF88713">
    <property type="entry name" value="Glycoside hydrolase/deacetylase"/>
    <property type="match status" value="1"/>
</dbReference>
<feature type="domain" description="NodB homology" evidence="4">
    <location>
        <begin position="306"/>
        <end position="478"/>
    </location>
</feature>
<evidence type="ECO:0000256" key="1">
    <source>
        <dbReference type="ARBA" id="ARBA00022723"/>
    </source>
</evidence>
<gene>
    <name evidence="5" type="ORF">CGC58_01930</name>
</gene>
<keyword evidence="2" id="KW-0378">Hydrolase</keyword>
<feature type="signal peptide" evidence="3">
    <location>
        <begin position="1"/>
        <end position="20"/>
    </location>
</feature>
<sequence>MKKRLLSISFLVALVFSACNNTKTKTNSSAENTESNTEITEFIPLPEETIVTNSEDDIQVYTVKIGNDPEKSHLTASFPITAYDFVNQNERAFTETLVNEFKQTFKEDQNQESVSSLDFNQHFEVKYHTEDFMIFLHERNVSYGNTYDDSFVASVFDLKNKKKLQPEDFFKSKESFEQFTQEIKNIARDLLKKRVQESPNYANDDERNEVIQSLEEALTEGTLPTEKNYDALFFDEKGDWYVLFDKYQIASGSMENFSVKIPQNIIEKYVADTFLKIFKKEEVTAQISDVNISEPVYSEVDCSKVPCVALTFDDGPSVYTSQLLDVLKEESVKATFFVLGKSASVQKQTLKRMAEEGHNIGNHSYDHKDFRKISDEEALRQIKLTDDIVAGITGEKPRYFRFPYGAHTKENLAMVGRPVIMWNVDPLDWKYREASRVAEAMSKTSPQGIILAHDIHKSTVQAIPQVIKNLKAQGYQIVSLDDLFRQKDLKNGQKYSSGK</sequence>
<keyword evidence="1" id="KW-0479">Metal-binding</keyword>
<dbReference type="EMBL" id="CP022387">
    <property type="protein sequence ID" value="ATA88603.1"/>
    <property type="molecule type" value="Genomic_DNA"/>
</dbReference>
<name>A0A250FU27_9FLAO</name>
<dbReference type="Proteomes" id="UP000217348">
    <property type="component" value="Chromosome"/>
</dbReference>
<dbReference type="AlphaFoldDB" id="A0A250FU27"/>
<dbReference type="KEGG" id="csto:CGC58_01930"/>